<evidence type="ECO:0000256" key="1">
    <source>
        <dbReference type="SAM" id="MobiDB-lite"/>
    </source>
</evidence>
<dbReference type="Proteomes" id="UP000479000">
    <property type="component" value="Unassembled WGS sequence"/>
</dbReference>
<gene>
    <name evidence="2" type="ORF">NTEN_LOCUS9534</name>
</gene>
<reference evidence="2 3" key="1">
    <citation type="submission" date="2020-02" db="EMBL/GenBank/DDBJ databases">
        <authorList>
            <person name="Ferguson B K."/>
        </authorList>
    </citation>
    <scope>NUCLEOTIDE SEQUENCE [LARGE SCALE GENOMIC DNA]</scope>
</reference>
<feature type="region of interest" description="Disordered" evidence="1">
    <location>
        <begin position="134"/>
        <end position="200"/>
    </location>
</feature>
<organism evidence="2 3">
    <name type="scientific">Nesidiocoris tenuis</name>
    <dbReference type="NCBI Taxonomy" id="355587"/>
    <lineage>
        <taxon>Eukaryota</taxon>
        <taxon>Metazoa</taxon>
        <taxon>Ecdysozoa</taxon>
        <taxon>Arthropoda</taxon>
        <taxon>Hexapoda</taxon>
        <taxon>Insecta</taxon>
        <taxon>Pterygota</taxon>
        <taxon>Neoptera</taxon>
        <taxon>Paraneoptera</taxon>
        <taxon>Hemiptera</taxon>
        <taxon>Heteroptera</taxon>
        <taxon>Panheteroptera</taxon>
        <taxon>Cimicomorpha</taxon>
        <taxon>Miridae</taxon>
        <taxon>Dicyphina</taxon>
        <taxon>Nesidiocoris</taxon>
    </lineage>
</organism>
<feature type="compositionally biased region" description="Polar residues" evidence="1">
    <location>
        <begin position="147"/>
        <end position="165"/>
    </location>
</feature>
<evidence type="ECO:0000313" key="2">
    <source>
        <dbReference type="EMBL" id="CAB0004057.1"/>
    </source>
</evidence>
<dbReference type="AlphaFoldDB" id="A0A6H5GJF6"/>
<evidence type="ECO:0000313" key="3">
    <source>
        <dbReference type="Proteomes" id="UP000479000"/>
    </source>
</evidence>
<name>A0A6H5GJF6_9HEMI</name>
<dbReference type="EMBL" id="CADCXU010014394">
    <property type="protein sequence ID" value="CAB0004057.1"/>
    <property type="molecule type" value="Genomic_DNA"/>
</dbReference>
<protein>
    <submittedName>
        <fullName evidence="2">Uncharacterized protein</fullName>
    </submittedName>
</protein>
<feature type="non-terminal residue" evidence="2">
    <location>
        <position position="1"/>
    </location>
</feature>
<proteinExistence type="predicted"/>
<keyword evidence="3" id="KW-1185">Reference proteome</keyword>
<sequence length="200" mass="22079">STHAGTLAADCASIATASNRVSTPPTTMSLFLDWYMAVTPAKHSQTVQANVNSFDWVPICVSILSKFSSGRNRQPMRLMQRNHQTHFARRGDLENLMGCKGSTTSIICHPLLMLTIFMLFRRYGPLLTKEHDAEQYRKRPNRAKAQSWGTAIRSNPDTSGATSEASIRIQRLPGERPTSGPHRAKGPDSSPISKALVPTF</sequence>
<accession>A0A6H5GJF6</accession>